<evidence type="ECO:0000256" key="3">
    <source>
        <dbReference type="ARBA" id="ARBA00022517"/>
    </source>
</evidence>
<comment type="subcellular location">
    <subcellularLocation>
        <location evidence="1">Nucleus</location>
    </subcellularLocation>
</comment>
<dbReference type="InterPro" id="IPR011017">
    <property type="entry name" value="TRASH_dom"/>
</dbReference>
<sequence length="183" mass="22300">MGDRRIEKCYFCSGPIYPGHGMMFVRNDCKVFRFCKSKCHKNFKKKRNPHKVRWTKAFWKAAGKELTVDNSFEFEKRRNEPIKYQQELWNKTVDAMKRVEEIKQKCQFRISKKSSKTSILSEPLLQAKGSSWKRKWYSSYKRMWTWKMLLKNLCNHFFCAHLKMPFGYLELLNYFIFYIRSLK</sequence>
<comment type="subunit">
    <text evidence="8">Associated with nucleolar and cytoplasmic pre-60S particles. At the end of biogenesis it dissociates from cytoplasmic pre-60S particles and is likely to be exchanged for its ribosomal homolog, RPL24.</text>
</comment>
<evidence type="ECO:0000256" key="7">
    <source>
        <dbReference type="ARBA" id="ARBA00042993"/>
    </source>
</evidence>
<evidence type="ECO:0000256" key="9">
    <source>
        <dbReference type="ARBA" id="ARBA00082129"/>
    </source>
</evidence>
<dbReference type="FunFam" id="2.30.170.20:FF:000001">
    <property type="entry name" value="probable ribosome biogenesis protein RLP24"/>
    <property type="match status" value="1"/>
</dbReference>
<dbReference type="SUPFAM" id="SSF57716">
    <property type="entry name" value="Glucocorticoid receptor-like (DNA-binding domain)"/>
    <property type="match status" value="1"/>
</dbReference>
<comment type="function">
    <text evidence="5">Involved in the biogenesis of the 60S ribosomal subunit. Ensures the docking of GTPBP4/NOG1 to pre-60S particles.</text>
</comment>
<protein>
    <recommendedName>
        <fullName evidence="6">Probable ribosome biogenesis protein RLP24</fullName>
    </recommendedName>
    <alternativeName>
        <fullName evidence="7">Ribosomal L24 domain-containing protein 1</fullName>
    </alternativeName>
    <alternativeName>
        <fullName evidence="9">Ribosomal protein L24-like</fullName>
    </alternativeName>
</protein>
<dbReference type="GO" id="GO:0003735">
    <property type="term" value="F:structural constituent of ribosome"/>
    <property type="evidence" value="ECO:0007669"/>
    <property type="project" value="InterPro"/>
</dbReference>
<dbReference type="InterPro" id="IPR038630">
    <property type="entry name" value="L24e/L24_sf"/>
</dbReference>
<dbReference type="Proteomes" id="UP000694416">
    <property type="component" value="Unplaced"/>
</dbReference>
<dbReference type="GO" id="GO:0005730">
    <property type="term" value="C:nucleolus"/>
    <property type="evidence" value="ECO:0007669"/>
    <property type="project" value="TreeGrafter"/>
</dbReference>
<name>A0A8C9LUB8_9PRIM</name>
<dbReference type="PANTHER" id="PTHR10792:SF8">
    <property type="entry name" value="RIBOSOME BIOGENESIS PROTEIN RLP24-RELATED"/>
    <property type="match status" value="1"/>
</dbReference>
<dbReference type="AlphaFoldDB" id="A0A8C9LUB8"/>
<keyword evidence="4" id="KW-0539">Nucleus</keyword>
<evidence type="ECO:0000313" key="11">
    <source>
        <dbReference type="Ensembl" id="ENSPTEP00000027955.1"/>
    </source>
</evidence>
<feature type="domain" description="TRASH" evidence="10">
    <location>
        <begin position="9"/>
        <end position="47"/>
    </location>
</feature>
<dbReference type="PROSITE" id="PS01073">
    <property type="entry name" value="RIBOSOMAL_L24E"/>
    <property type="match status" value="1"/>
</dbReference>
<dbReference type="Pfam" id="PF01246">
    <property type="entry name" value="Ribosomal_L24e"/>
    <property type="match status" value="1"/>
</dbReference>
<dbReference type="SMART" id="SM00746">
    <property type="entry name" value="TRASH"/>
    <property type="match status" value="1"/>
</dbReference>
<dbReference type="InterPro" id="IPR000988">
    <property type="entry name" value="Ribosomal_eL24-rel_N"/>
</dbReference>
<proteinExistence type="inferred from homology"/>
<reference evidence="11" key="1">
    <citation type="submission" date="2025-08" db="UniProtKB">
        <authorList>
            <consortium name="Ensembl"/>
        </authorList>
    </citation>
    <scope>IDENTIFICATION</scope>
</reference>
<dbReference type="InterPro" id="IPR023442">
    <property type="entry name" value="Ribosomal_eL24_CS"/>
</dbReference>
<evidence type="ECO:0000256" key="8">
    <source>
        <dbReference type="ARBA" id="ARBA00047058"/>
    </source>
</evidence>
<dbReference type="Gene3D" id="2.30.170.20">
    <property type="entry name" value="Ribosomal protein L24e"/>
    <property type="match status" value="1"/>
</dbReference>
<evidence type="ECO:0000256" key="4">
    <source>
        <dbReference type="ARBA" id="ARBA00023242"/>
    </source>
</evidence>
<dbReference type="CDD" id="cd00472">
    <property type="entry name" value="Ribosomal_L24e_L24"/>
    <property type="match status" value="1"/>
</dbReference>
<reference evidence="11" key="2">
    <citation type="submission" date="2025-09" db="UniProtKB">
        <authorList>
            <consortium name="Ensembl"/>
        </authorList>
    </citation>
    <scope>IDENTIFICATION</scope>
</reference>
<evidence type="ECO:0000256" key="2">
    <source>
        <dbReference type="ARBA" id="ARBA00005647"/>
    </source>
</evidence>
<accession>A0A8C9LUB8</accession>
<evidence type="ECO:0000256" key="1">
    <source>
        <dbReference type="ARBA" id="ARBA00004123"/>
    </source>
</evidence>
<organism evidence="11 12">
    <name type="scientific">Piliocolobus tephrosceles</name>
    <name type="common">Ugandan red Colobus</name>
    <dbReference type="NCBI Taxonomy" id="591936"/>
    <lineage>
        <taxon>Eukaryota</taxon>
        <taxon>Metazoa</taxon>
        <taxon>Chordata</taxon>
        <taxon>Craniata</taxon>
        <taxon>Vertebrata</taxon>
        <taxon>Euteleostomi</taxon>
        <taxon>Mammalia</taxon>
        <taxon>Eutheria</taxon>
        <taxon>Euarchontoglires</taxon>
        <taxon>Primates</taxon>
        <taxon>Haplorrhini</taxon>
        <taxon>Catarrhini</taxon>
        <taxon>Cercopithecidae</taxon>
        <taxon>Colobinae</taxon>
        <taxon>Piliocolobus</taxon>
    </lineage>
</organism>
<dbReference type="GO" id="GO:0042273">
    <property type="term" value="P:ribosomal large subunit biogenesis"/>
    <property type="evidence" value="ECO:0007669"/>
    <property type="project" value="TreeGrafter"/>
</dbReference>
<keyword evidence="3" id="KW-0690">Ribosome biogenesis</keyword>
<evidence type="ECO:0000313" key="12">
    <source>
        <dbReference type="Proteomes" id="UP000694416"/>
    </source>
</evidence>
<evidence type="ECO:0000259" key="10">
    <source>
        <dbReference type="SMART" id="SM00746"/>
    </source>
</evidence>
<dbReference type="PANTHER" id="PTHR10792">
    <property type="entry name" value="60S RIBOSOMAL PROTEIN L24"/>
    <property type="match status" value="1"/>
</dbReference>
<evidence type="ECO:0000256" key="6">
    <source>
        <dbReference type="ARBA" id="ARBA00039784"/>
    </source>
</evidence>
<comment type="similarity">
    <text evidence="2">Belongs to the eukaryotic ribosomal protein eL24 family.</text>
</comment>
<evidence type="ECO:0000256" key="5">
    <source>
        <dbReference type="ARBA" id="ARBA00037035"/>
    </source>
</evidence>
<dbReference type="InterPro" id="IPR056366">
    <property type="entry name" value="Ribosomal_eL24"/>
</dbReference>
<keyword evidence="12" id="KW-1185">Reference proteome</keyword>
<dbReference type="Ensembl" id="ENSPTET00000039108.1">
    <property type="protein sequence ID" value="ENSPTEP00000027955.1"/>
    <property type="gene ID" value="ENSPTEG00000027723.1"/>
</dbReference>